<dbReference type="GO" id="GO:0016020">
    <property type="term" value="C:membrane"/>
    <property type="evidence" value="ECO:0007669"/>
    <property type="project" value="UniProtKB-SubCell"/>
</dbReference>
<dbReference type="PANTHER" id="PTHR38480:SF1">
    <property type="entry name" value="SLR0254 PROTEIN"/>
    <property type="match status" value="1"/>
</dbReference>
<dbReference type="eggNOG" id="COG1714">
    <property type="taxonomic scope" value="Bacteria"/>
</dbReference>
<dbReference type="InterPro" id="IPR010432">
    <property type="entry name" value="RDD"/>
</dbReference>
<dbReference type="Pfam" id="PF06271">
    <property type="entry name" value="RDD"/>
    <property type="match status" value="1"/>
</dbReference>
<evidence type="ECO:0000259" key="6">
    <source>
        <dbReference type="Pfam" id="PF06271"/>
    </source>
</evidence>
<evidence type="ECO:0000256" key="2">
    <source>
        <dbReference type="ARBA" id="ARBA00022692"/>
    </source>
</evidence>
<sequence>MSPGVSIERHARVTITTPEHVSLGFELAPVSSRFLAMLLDGAAIAGSLLALGLLGILIQAGFSDVGAYPMALLLVALFFLRNFYFIFFELRWEGRTLGKRALGLRVIARDGGGLSAEMVFARNLTRELEIFLPLLALIAPASVLGGLSSWERAACGIWLLIIALMPFFNRHRARVGDLVAGTVVVVTPRATLLPDLVTAQVEGRRAPPRELTFTDAQLDIYGIHELQVLEDVLRGEVASSDELLASITERVQRKIGWHARNKVDPETFLRAFYQAQRKRLEQKMLFGKRQERKVR</sequence>
<name>A0A017TDQ0_9BACT</name>
<feature type="transmembrane region" description="Helical" evidence="5">
    <location>
        <begin position="128"/>
        <end position="144"/>
    </location>
</feature>
<evidence type="ECO:0000256" key="5">
    <source>
        <dbReference type="SAM" id="Phobius"/>
    </source>
</evidence>
<dbReference type="PANTHER" id="PTHR38480">
    <property type="entry name" value="SLR0254 PROTEIN"/>
    <property type="match status" value="1"/>
</dbReference>
<evidence type="ECO:0000256" key="1">
    <source>
        <dbReference type="ARBA" id="ARBA00004141"/>
    </source>
</evidence>
<dbReference type="AlphaFoldDB" id="A0A017TDQ0"/>
<proteinExistence type="predicted"/>
<reference evidence="7 8" key="1">
    <citation type="submission" date="2013-05" db="EMBL/GenBank/DDBJ databases">
        <title>Genome assembly of Chondromyces apiculatus DSM 436.</title>
        <authorList>
            <person name="Sharma G."/>
            <person name="Khatri I."/>
            <person name="Kaur C."/>
            <person name="Mayilraj S."/>
            <person name="Subramanian S."/>
        </authorList>
    </citation>
    <scope>NUCLEOTIDE SEQUENCE [LARGE SCALE GENOMIC DNA]</scope>
    <source>
        <strain evidence="7 8">DSM 436</strain>
    </source>
</reference>
<feature type="transmembrane region" description="Helical" evidence="5">
    <location>
        <begin position="34"/>
        <end position="58"/>
    </location>
</feature>
<dbReference type="Proteomes" id="UP000019678">
    <property type="component" value="Unassembled WGS sequence"/>
</dbReference>
<comment type="caution">
    <text evidence="7">The sequence shown here is derived from an EMBL/GenBank/DDBJ whole genome shotgun (WGS) entry which is preliminary data.</text>
</comment>
<evidence type="ECO:0000256" key="4">
    <source>
        <dbReference type="ARBA" id="ARBA00023136"/>
    </source>
</evidence>
<evidence type="ECO:0000313" key="8">
    <source>
        <dbReference type="Proteomes" id="UP000019678"/>
    </source>
</evidence>
<feature type="transmembrane region" description="Helical" evidence="5">
    <location>
        <begin position="70"/>
        <end position="90"/>
    </location>
</feature>
<keyword evidence="4 5" id="KW-0472">Membrane</keyword>
<feature type="domain" description="RDD" evidence="6">
    <location>
        <begin position="28"/>
        <end position="181"/>
    </location>
</feature>
<keyword evidence="2 5" id="KW-0812">Transmembrane</keyword>
<dbReference type="STRING" id="1192034.CAP_1193"/>
<keyword evidence="3 5" id="KW-1133">Transmembrane helix</keyword>
<protein>
    <recommendedName>
        <fullName evidence="6">RDD domain-containing protein</fullName>
    </recommendedName>
</protein>
<dbReference type="EMBL" id="ASRX01000013">
    <property type="protein sequence ID" value="EYF06935.1"/>
    <property type="molecule type" value="Genomic_DNA"/>
</dbReference>
<keyword evidence="8" id="KW-1185">Reference proteome</keyword>
<organism evidence="7 8">
    <name type="scientific">Chondromyces apiculatus DSM 436</name>
    <dbReference type="NCBI Taxonomy" id="1192034"/>
    <lineage>
        <taxon>Bacteria</taxon>
        <taxon>Pseudomonadati</taxon>
        <taxon>Myxococcota</taxon>
        <taxon>Polyangia</taxon>
        <taxon>Polyangiales</taxon>
        <taxon>Polyangiaceae</taxon>
        <taxon>Chondromyces</taxon>
    </lineage>
</organism>
<comment type="subcellular location">
    <subcellularLocation>
        <location evidence="1">Membrane</location>
        <topology evidence="1">Multi-pass membrane protein</topology>
    </subcellularLocation>
</comment>
<dbReference type="RefSeq" id="WP_044238693.1">
    <property type="nucleotide sequence ID" value="NZ_ASRX01000013.1"/>
</dbReference>
<gene>
    <name evidence="7" type="ORF">CAP_1193</name>
</gene>
<dbReference type="OrthoDB" id="9787732at2"/>
<accession>A0A017TDQ0</accession>
<evidence type="ECO:0000256" key="3">
    <source>
        <dbReference type="ARBA" id="ARBA00022989"/>
    </source>
</evidence>
<evidence type="ECO:0000313" key="7">
    <source>
        <dbReference type="EMBL" id="EYF06935.1"/>
    </source>
</evidence>